<dbReference type="GO" id="GO:0046872">
    <property type="term" value="F:metal ion binding"/>
    <property type="evidence" value="ECO:0007669"/>
    <property type="project" value="UniProtKB-KW"/>
</dbReference>
<evidence type="ECO:0000256" key="16">
    <source>
        <dbReference type="ARBA" id="ARBA00023201"/>
    </source>
</evidence>
<evidence type="ECO:0000256" key="19">
    <source>
        <dbReference type="SAM" id="Phobius"/>
    </source>
</evidence>
<evidence type="ECO:0000313" key="22">
    <source>
        <dbReference type="Proteomes" id="UP000186817"/>
    </source>
</evidence>
<keyword evidence="14 19" id="KW-0472">Membrane</keyword>
<keyword evidence="10" id="KW-0112">Calmodulin-binding</keyword>
<dbReference type="PRINTS" id="PR01259">
    <property type="entry name" value="NACAEXCHNGR"/>
</dbReference>
<protein>
    <submittedName>
        <fullName evidence="21">Sodium/calcium exchanger 2</fullName>
    </submittedName>
</protein>
<evidence type="ECO:0000256" key="15">
    <source>
        <dbReference type="ARBA" id="ARBA00023180"/>
    </source>
</evidence>
<organism evidence="21 22">
    <name type="scientific">Symbiodinium microadriaticum</name>
    <name type="common">Dinoflagellate</name>
    <name type="synonym">Zooxanthella microadriatica</name>
    <dbReference type="NCBI Taxonomy" id="2951"/>
    <lineage>
        <taxon>Eukaryota</taxon>
        <taxon>Sar</taxon>
        <taxon>Alveolata</taxon>
        <taxon>Dinophyceae</taxon>
        <taxon>Suessiales</taxon>
        <taxon>Symbiodiniaceae</taxon>
        <taxon>Symbiodinium</taxon>
    </lineage>
</organism>
<dbReference type="InterPro" id="IPR038081">
    <property type="entry name" value="CalX-like_sf"/>
</dbReference>
<dbReference type="GO" id="GO:0005516">
    <property type="term" value="F:calmodulin binding"/>
    <property type="evidence" value="ECO:0007669"/>
    <property type="project" value="UniProtKB-KW"/>
</dbReference>
<dbReference type="PROSITE" id="PS50097">
    <property type="entry name" value="BTB"/>
    <property type="match status" value="1"/>
</dbReference>
<comment type="catalytic activity">
    <reaction evidence="17">
        <text>Ca(2+)(in) + 3 Na(+)(out) = Ca(2+)(out) + 3 Na(+)(in)</text>
        <dbReference type="Rhea" id="RHEA:69955"/>
        <dbReference type="ChEBI" id="CHEBI:29101"/>
        <dbReference type="ChEBI" id="CHEBI:29108"/>
    </reaction>
</comment>
<feature type="region of interest" description="Disordered" evidence="18">
    <location>
        <begin position="246"/>
        <end position="317"/>
    </location>
</feature>
<feature type="region of interest" description="Disordered" evidence="18">
    <location>
        <begin position="823"/>
        <end position="953"/>
    </location>
</feature>
<dbReference type="InterPro" id="IPR003644">
    <property type="entry name" value="Calx_beta"/>
</dbReference>
<evidence type="ECO:0000256" key="7">
    <source>
        <dbReference type="ARBA" id="ARBA00022729"/>
    </source>
</evidence>
<evidence type="ECO:0000256" key="6">
    <source>
        <dbReference type="ARBA" id="ARBA00022723"/>
    </source>
</evidence>
<dbReference type="Pfam" id="PF01699">
    <property type="entry name" value="Na_Ca_ex"/>
    <property type="match status" value="2"/>
</dbReference>
<dbReference type="SUPFAM" id="SSF54695">
    <property type="entry name" value="POZ domain"/>
    <property type="match status" value="1"/>
</dbReference>
<keyword evidence="4" id="KW-1003">Cell membrane</keyword>
<evidence type="ECO:0000256" key="3">
    <source>
        <dbReference type="ARBA" id="ARBA00022448"/>
    </source>
</evidence>
<evidence type="ECO:0000259" key="20">
    <source>
        <dbReference type="PROSITE" id="PS50097"/>
    </source>
</evidence>
<comment type="caution">
    <text evidence="21">The sequence shown here is derived from an EMBL/GenBank/DDBJ whole genome shotgun (WGS) entry which is preliminary data.</text>
</comment>
<evidence type="ECO:0000256" key="1">
    <source>
        <dbReference type="ARBA" id="ARBA00004651"/>
    </source>
</evidence>
<dbReference type="Pfam" id="PF03160">
    <property type="entry name" value="Calx-beta"/>
    <property type="match status" value="1"/>
</dbReference>
<dbReference type="InterPro" id="IPR011333">
    <property type="entry name" value="SKP1/BTB/POZ_sf"/>
</dbReference>
<keyword evidence="15" id="KW-0325">Glycoprotein</keyword>
<dbReference type="CDD" id="cd18186">
    <property type="entry name" value="BTB_POZ_ZBTB_KLHL-like"/>
    <property type="match status" value="1"/>
</dbReference>
<feature type="compositionally biased region" description="Basic and acidic residues" evidence="18">
    <location>
        <begin position="901"/>
        <end position="918"/>
    </location>
</feature>
<comment type="similarity">
    <text evidence="2">Belongs to the Ca(2+):cation antiporter (CaCA) (TC 2.A.19) family. SLC8 subfamily.</text>
</comment>
<evidence type="ECO:0000256" key="14">
    <source>
        <dbReference type="ARBA" id="ARBA00023136"/>
    </source>
</evidence>
<keyword evidence="11 19" id="KW-1133">Transmembrane helix</keyword>
<dbReference type="Pfam" id="PF00651">
    <property type="entry name" value="BTB"/>
    <property type="match status" value="1"/>
</dbReference>
<name>A0A1Q9EHD2_SYMMI</name>
<accession>A0A1Q9EHD2</accession>
<dbReference type="Gene3D" id="2.60.40.2030">
    <property type="match status" value="1"/>
</dbReference>
<dbReference type="PANTHER" id="PTHR11878:SF65">
    <property type="entry name" value="NA_CA-EXCHANGE PROTEIN, ISOFORM G"/>
    <property type="match status" value="1"/>
</dbReference>
<keyword evidence="16" id="KW-0739">Sodium transport</keyword>
<feature type="transmembrane region" description="Helical" evidence="19">
    <location>
        <begin position="505"/>
        <end position="521"/>
    </location>
</feature>
<keyword evidence="12" id="KW-0915">Sodium</keyword>
<feature type="compositionally biased region" description="Low complexity" evidence="18">
    <location>
        <begin position="846"/>
        <end position="875"/>
    </location>
</feature>
<evidence type="ECO:0000256" key="4">
    <source>
        <dbReference type="ARBA" id="ARBA00022475"/>
    </source>
</evidence>
<gene>
    <name evidence="21" type="primary">SLC8A2</name>
    <name evidence="21" type="ORF">AK812_SmicGene9808</name>
</gene>
<feature type="transmembrane region" description="Helical" evidence="19">
    <location>
        <begin position="193"/>
        <end position="213"/>
    </location>
</feature>
<feature type="transmembrane region" description="Helical" evidence="19">
    <location>
        <begin position="527"/>
        <end position="548"/>
    </location>
</feature>
<comment type="subcellular location">
    <subcellularLocation>
        <location evidence="1">Cell membrane</location>
        <topology evidence="1">Multi-pass membrane protein</topology>
    </subcellularLocation>
</comment>
<dbReference type="Proteomes" id="UP000186817">
    <property type="component" value="Unassembled WGS sequence"/>
</dbReference>
<keyword evidence="3" id="KW-0813">Transport</keyword>
<feature type="transmembrane region" description="Helical" evidence="19">
    <location>
        <begin position="40"/>
        <end position="65"/>
    </location>
</feature>
<keyword evidence="6" id="KW-0479">Metal-binding</keyword>
<feature type="transmembrane region" description="Helical" evidence="19">
    <location>
        <begin position="127"/>
        <end position="151"/>
    </location>
</feature>
<feature type="transmembrane region" description="Helical" evidence="19">
    <location>
        <begin position="163"/>
        <end position="187"/>
    </location>
</feature>
<evidence type="ECO:0000256" key="10">
    <source>
        <dbReference type="ARBA" id="ARBA00022860"/>
    </source>
</evidence>
<dbReference type="Gene3D" id="1.20.1420.30">
    <property type="entry name" value="NCX, central ion-binding region"/>
    <property type="match status" value="2"/>
</dbReference>
<dbReference type="GO" id="GO:0098703">
    <property type="term" value="P:calcium ion import across plasma membrane"/>
    <property type="evidence" value="ECO:0007669"/>
    <property type="project" value="TreeGrafter"/>
</dbReference>
<dbReference type="EMBL" id="LSRX01000151">
    <property type="protein sequence ID" value="OLQ06846.1"/>
    <property type="molecule type" value="Genomic_DNA"/>
</dbReference>
<dbReference type="SMART" id="SM00225">
    <property type="entry name" value="BTB"/>
    <property type="match status" value="1"/>
</dbReference>
<dbReference type="InterPro" id="IPR051171">
    <property type="entry name" value="CaCA"/>
</dbReference>
<proteinExistence type="inferred from homology"/>
<feature type="transmembrane region" description="Helical" evidence="19">
    <location>
        <begin position="645"/>
        <end position="672"/>
    </location>
</feature>
<dbReference type="InterPro" id="IPR000210">
    <property type="entry name" value="BTB/POZ_dom"/>
</dbReference>
<feature type="transmembrane region" description="Helical" evidence="19">
    <location>
        <begin position="722"/>
        <end position="741"/>
    </location>
</feature>
<evidence type="ECO:0000313" key="21">
    <source>
        <dbReference type="EMBL" id="OLQ06846.1"/>
    </source>
</evidence>
<reference evidence="21 22" key="1">
    <citation type="submission" date="2016-02" db="EMBL/GenBank/DDBJ databases">
        <title>Genome analysis of coral dinoflagellate symbionts highlights evolutionary adaptations to a symbiotic lifestyle.</title>
        <authorList>
            <person name="Aranda M."/>
            <person name="Li Y."/>
            <person name="Liew Y.J."/>
            <person name="Baumgarten S."/>
            <person name="Simakov O."/>
            <person name="Wilson M."/>
            <person name="Piel J."/>
            <person name="Ashoor H."/>
            <person name="Bougouffa S."/>
            <person name="Bajic V.B."/>
            <person name="Ryu T."/>
            <person name="Ravasi T."/>
            <person name="Bayer T."/>
            <person name="Micklem G."/>
            <person name="Kim H."/>
            <person name="Bhak J."/>
            <person name="Lajeunesse T.C."/>
            <person name="Voolstra C.R."/>
        </authorList>
    </citation>
    <scope>NUCLEOTIDE SEQUENCE [LARGE SCALE GENOMIC DNA]</scope>
    <source>
        <strain evidence="21 22">CCMP2467</strain>
    </source>
</reference>
<dbReference type="InterPro" id="IPR004837">
    <property type="entry name" value="NaCa_Exmemb"/>
</dbReference>
<keyword evidence="5 19" id="KW-0812">Transmembrane</keyword>
<dbReference type="SUPFAM" id="SSF141072">
    <property type="entry name" value="CalX-like"/>
    <property type="match status" value="1"/>
</dbReference>
<evidence type="ECO:0000256" key="11">
    <source>
        <dbReference type="ARBA" id="ARBA00022989"/>
    </source>
</evidence>
<evidence type="ECO:0000256" key="12">
    <source>
        <dbReference type="ARBA" id="ARBA00023053"/>
    </source>
</evidence>
<evidence type="ECO:0000256" key="2">
    <source>
        <dbReference type="ARBA" id="ARBA00007489"/>
    </source>
</evidence>
<feature type="transmembrane region" description="Helical" evidence="19">
    <location>
        <begin position="85"/>
        <end position="107"/>
    </location>
</feature>
<evidence type="ECO:0000256" key="18">
    <source>
        <dbReference type="SAM" id="MobiDB-lite"/>
    </source>
</evidence>
<evidence type="ECO:0000256" key="5">
    <source>
        <dbReference type="ARBA" id="ARBA00022692"/>
    </source>
</evidence>
<dbReference type="Gene3D" id="3.30.710.10">
    <property type="entry name" value="Potassium Channel Kv1.1, Chain A"/>
    <property type="match status" value="1"/>
</dbReference>
<keyword evidence="9" id="KW-0106">Calcium</keyword>
<dbReference type="PANTHER" id="PTHR11878">
    <property type="entry name" value="SODIUM/CALCIUM EXCHANGER"/>
    <property type="match status" value="1"/>
</dbReference>
<feature type="compositionally biased region" description="Polar residues" evidence="18">
    <location>
        <begin position="272"/>
        <end position="284"/>
    </location>
</feature>
<dbReference type="GO" id="GO:0007154">
    <property type="term" value="P:cell communication"/>
    <property type="evidence" value="ECO:0007669"/>
    <property type="project" value="InterPro"/>
</dbReference>
<feature type="domain" description="BTB" evidence="20">
    <location>
        <begin position="1061"/>
        <end position="1141"/>
    </location>
</feature>
<keyword evidence="13" id="KW-0406">Ion transport</keyword>
<keyword evidence="7" id="KW-0732">Signal</keyword>
<feature type="compositionally biased region" description="Pro residues" evidence="18">
    <location>
        <begin position="829"/>
        <end position="845"/>
    </location>
</feature>
<dbReference type="InterPro" id="IPR004836">
    <property type="entry name" value="Na_Ca_Ex"/>
</dbReference>
<keyword evidence="22" id="KW-1185">Reference proteome</keyword>
<sequence length="1442" mass="156397">MASGSNASPAVEPKICEPGGSGLLLPLSQAENNADKGGRAVIYILLLLYMFMGVGTVADCFMNAVEKIISQKKRKRITTGIRDRWVTYLVWNSTVADLTLLALGSSAPEILLSILEIMGAGFYSGELGPSTIVGSAAFNLLIILAVCIVAIPAGESRAIEHMSVYHVTVLFGIFAYLWLLLIVQVISPNVVEIWEALITFLMFPTLVAISWMANKGKLEFMSLEKKSEEETGLLAASVAEHEPVPATNMRKSHHPRLPNATSTVAGNHRRASQLSATRASQSPATEAPPKEAAGGQEDQPTPAGCMNGKDVNDPKTSEALAAPNGVITFRSDYVEVNNGETSCTEEGGFTLHVEILRFNGCEGRVSCKMELEGLSAVPGKDFLELADNQLVFESGEMSKQVPVKILQQRPEEPDDLLQLVLSEVEGPEEGGVMFNPHDDGGREMALLTIAIKNNPEPPLKERIIDPDNFSRGLEEWKEQILSSIKLEEPEAEENEDPPKLGPMDYVLFVVGLPFKVFFGLVCPPACWAGGYLLFVVALGWVGVVTALISDLASLFGCCAGMPDATTAITIVAMGTSLPDTFASMASASKDDTADSSIVNVTGSNSVNVYLGIGIPWLAAALYWTSGPVDAWRLRYADLPDVLNNYPNGAFVVKAGALGFSVLLFNCVGVVCLVVLRVRRLALGGELGGPKRAAWGSSITLFTLWAVYIASSIWRNSSEDAEVMVIPCAVLAVLAVIGGVAFELSGKFRYDPAAAEEEKTARQEAGKDNGPTVILNVEDNGKLDAKNVDAGLEPKMIGASEDMIVPKEAQEAPMAENANAIGDSFEPAAEPAPAPSEPVEMPPAPEVVPAVPEAQEGDAVPAAQEEPAAAPASPTNEEGEKKKKGPKKSTTDAASKKAAAKKKPDSKEPKKSKVGEHTAEPTAEPTAEAQRRRKEPFPWAGGPPCWATRGGPSRATCRMRRCARSQLEKAVSNGLNRSEGTPFEPLTTGPAMWVDAISQAEVEESYTTKVPEICEAEAPRGHFIGLSARLRSRNIEEAMATALEGDTAFAAAVFEDCFGRGGDFTVVVEEQADGNNGSEGQRTEFKVWSPLLTRWSLVFDKMINSDGFMEHHKAEVVIKDFSSRAVETFLRFLYSGVVKGPLAGLVEVAALADKYQIQRLHELCMQAFKKGLTPEDACELFALADRFKVFDLRTEALEKIWIHAATALKRRPDISPKLLEEILEPGLLCIESDDIQFLLRGWASRKRRVDAEVVEDDFQPVIKRYLHRESEESARIQAAYGVSSGVKTAGTFYQDIFAAAWHNHMQGDGSPFWGWCLSIEFGPNQHSFHEENIQPLEEYVSNQQPFRMKPGWIAWKLPHESVLLTGVSFLMDMPGHVHCQVLCSKDGSSWHLAADTGKSAIKADTALPLNRPSTLVKWFKLQVLEGDFHNNLCVEGISRDDHR</sequence>
<feature type="transmembrane region" description="Helical" evidence="19">
    <location>
        <begin position="692"/>
        <end position="710"/>
    </location>
</feature>
<evidence type="ECO:0000256" key="13">
    <source>
        <dbReference type="ARBA" id="ARBA00023065"/>
    </source>
</evidence>
<dbReference type="OrthoDB" id="6359816at2759"/>
<evidence type="ECO:0000256" key="17">
    <source>
        <dbReference type="ARBA" id="ARBA00033667"/>
    </source>
</evidence>
<keyword evidence="8" id="KW-0677">Repeat</keyword>
<dbReference type="GO" id="GO:0005886">
    <property type="term" value="C:plasma membrane"/>
    <property type="evidence" value="ECO:0007669"/>
    <property type="project" value="UniProtKB-SubCell"/>
</dbReference>
<dbReference type="InterPro" id="IPR044880">
    <property type="entry name" value="NCX_ion-bd_dom_sf"/>
</dbReference>
<dbReference type="GO" id="GO:0005432">
    <property type="term" value="F:calcium:sodium antiporter activity"/>
    <property type="evidence" value="ECO:0007669"/>
    <property type="project" value="InterPro"/>
</dbReference>
<evidence type="ECO:0000256" key="8">
    <source>
        <dbReference type="ARBA" id="ARBA00022737"/>
    </source>
</evidence>
<evidence type="ECO:0000256" key="9">
    <source>
        <dbReference type="ARBA" id="ARBA00022837"/>
    </source>
</evidence>